<reference evidence="1" key="1">
    <citation type="submission" date="2020-05" db="EMBL/GenBank/DDBJ databases">
        <authorList>
            <person name="Rincon C."/>
            <person name="Sanders R I."/>
            <person name="Robbins C."/>
            <person name="Chaturvedi A."/>
        </authorList>
    </citation>
    <scope>NUCLEOTIDE SEQUENCE</scope>
    <source>
        <strain evidence="1">CHB12</strain>
    </source>
</reference>
<protein>
    <submittedName>
        <fullName evidence="1">Uncharacterized protein</fullName>
    </submittedName>
</protein>
<gene>
    <name evidence="1" type="ORF">CHRIB12_LOCUS1834</name>
</gene>
<comment type="caution">
    <text evidence="1">The sequence shown here is derived from an EMBL/GenBank/DDBJ whole genome shotgun (WGS) entry which is preliminary data.</text>
</comment>
<dbReference type="AlphaFoldDB" id="A0A915YR41"/>
<dbReference type="Proteomes" id="UP000684084">
    <property type="component" value="Unassembled WGS sequence"/>
</dbReference>
<organism evidence="1 2">
    <name type="scientific">Rhizophagus irregularis</name>
    <dbReference type="NCBI Taxonomy" id="588596"/>
    <lineage>
        <taxon>Eukaryota</taxon>
        <taxon>Fungi</taxon>
        <taxon>Fungi incertae sedis</taxon>
        <taxon>Mucoromycota</taxon>
        <taxon>Glomeromycotina</taxon>
        <taxon>Glomeromycetes</taxon>
        <taxon>Glomerales</taxon>
        <taxon>Glomeraceae</taxon>
        <taxon>Rhizophagus</taxon>
    </lineage>
</organism>
<evidence type="ECO:0000313" key="1">
    <source>
        <dbReference type="EMBL" id="CAB5315110.1"/>
    </source>
</evidence>
<proteinExistence type="predicted"/>
<dbReference type="EMBL" id="CAGKOT010000002">
    <property type="protein sequence ID" value="CAB5315110.1"/>
    <property type="molecule type" value="Genomic_DNA"/>
</dbReference>
<evidence type="ECO:0000313" key="2">
    <source>
        <dbReference type="Proteomes" id="UP000684084"/>
    </source>
</evidence>
<accession>A0A915YR41</accession>
<dbReference type="OrthoDB" id="2317875at2759"/>
<name>A0A915YR41_9GLOM</name>
<sequence>MKTSSALSYEKHPGAIYTSRLLSFDNLPEPKNSDNYYEQNDNIISIECSEFFQIDISQLKISDKDQISESEG</sequence>